<name>A0AAP0ESB7_9MAGN</name>
<dbReference type="AlphaFoldDB" id="A0AAP0ESB7"/>
<keyword evidence="2" id="KW-1185">Reference proteome</keyword>
<evidence type="ECO:0000313" key="1">
    <source>
        <dbReference type="EMBL" id="KAK9097117.1"/>
    </source>
</evidence>
<organism evidence="1 2">
    <name type="scientific">Stephania japonica</name>
    <dbReference type="NCBI Taxonomy" id="461633"/>
    <lineage>
        <taxon>Eukaryota</taxon>
        <taxon>Viridiplantae</taxon>
        <taxon>Streptophyta</taxon>
        <taxon>Embryophyta</taxon>
        <taxon>Tracheophyta</taxon>
        <taxon>Spermatophyta</taxon>
        <taxon>Magnoliopsida</taxon>
        <taxon>Ranunculales</taxon>
        <taxon>Menispermaceae</taxon>
        <taxon>Menispermoideae</taxon>
        <taxon>Cissampelideae</taxon>
        <taxon>Stephania</taxon>
    </lineage>
</organism>
<dbReference type="Proteomes" id="UP001417504">
    <property type="component" value="Unassembled WGS sequence"/>
</dbReference>
<dbReference type="EMBL" id="JBBNAE010000009">
    <property type="protein sequence ID" value="KAK9097117.1"/>
    <property type="molecule type" value="Genomic_DNA"/>
</dbReference>
<comment type="caution">
    <text evidence="1">The sequence shown here is derived from an EMBL/GenBank/DDBJ whole genome shotgun (WGS) entry which is preliminary data.</text>
</comment>
<reference evidence="1 2" key="1">
    <citation type="submission" date="2024-01" db="EMBL/GenBank/DDBJ databases">
        <title>Genome assemblies of Stephania.</title>
        <authorList>
            <person name="Yang L."/>
        </authorList>
    </citation>
    <scope>NUCLEOTIDE SEQUENCE [LARGE SCALE GENOMIC DNA]</scope>
    <source>
        <strain evidence="1">QJT</strain>
        <tissue evidence="1">Leaf</tissue>
    </source>
</reference>
<proteinExistence type="predicted"/>
<sequence length="49" mass="5991">MKMMHAISKNAKGFHLLHLLFIHYIIDEEYLFHAQTKISKELFENEWMI</sequence>
<protein>
    <submittedName>
        <fullName evidence="1">Uncharacterized protein</fullName>
    </submittedName>
</protein>
<accession>A0AAP0ESB7</accession>
<evidence type="ECO:0000313" key="2">
    <source>
        <dbReference type="Proteomes" id="UP001417504"/>
    </source>
</evidence>
<gene>
    <name evidence="1" type="ORF">Sjap_022614</name>
</gene>